<name>A0A0D8B5T1_9ACTN</name>
<reference evidence="5 6" key="2">
    <citation type="journal article" date="2016" name="Genome Announc.">
        <title>Permanent Draft Genome Sequences for Two Variants of Frankia sp. Strain CpI1, the First Frankia Strain Isolated from Root Nodules of Comptonia peregrina.</title>
        <authorList>
            <person name="Oshone R."/>
            <person name="Hurst S.G.IV."/>
            <person name="Abebe-Akele F."/>
            <person name="Simpson S."/>
            <person name="Morris K."/>
            <person name="Thomas W.K."/>
            <person name="Tisa L.S."/>
        </authorList>
    </citation>
    <scope>NUCLEOTIDE SEQUENCE [LARGE SCALE GENOMIC DNA]</scope>
    <source>
        <strain evidence="6">CpI1-S</strain>
    </source>
</reference>
<proteinExistence type="predicted"/>
<dbReference type="SMART" id="SM00826">
    <property type="entry name" value="PKS_DH"/>
    <property type="match status" value="1"/>
</dbReference>
<dbReference type="GO" id="GO:0006633">
    <property type="term" value="P:fatty acid biosynthetic process"/>
    <property type="evidence" value="ECO:0007669"/>
    <property type="project" value="TreeGrafter"/>
</dbReference>
<dbReference type="PANTHER" id="PTHR43775">
    <property type="entry name" value="FATTY ACID SYNTHASE"/>
    <property type="match status" value="1"/>
</dbReference>
<feature type="region of interest" description="Disordered" evidence="3">
    <location>
        <begin position="1"/>
        <end position="32"/>
    </location>
</feature>
<dbReference type="InterPro" id="IPR049900">
    <property type="entry name" value="PKS_mFAS_DH"/>
</dbReference>
<accession>A0A0D8B5T1</accession>
<evidence type="ECO:0000259" key="4">
    <source>
        <dbReference type="PROSITE" id="PS52019"/>
    </source>
</evidence>
<dbReference type="InterPro" id="IPR020807">
    <property type="entry name" value="PKS_DH"/>
</dbReference>
<dbReference type="Proteomes" id="UP000032545">
    <property type="component" value="Unassembled WGS sequence"/>
</dbReference>
<dbReference type="Pfam" id="PF21089">
    <property type="entry name" value="PKS_DH_N"/>
    <property type="match status" value="1"/>
</dbReference>
<evidence type="ECO:0000256" key="1">
    <source>
        <dbReference type="ARBA" id="ARBA00022679"/>
    </source>
</evidence>
<dbReference type="AlphaFoldDB" id="A0A0D8B5T1"/>
<dbReference type="GO" id="GO:0004312">
    <property type="term" value="F:fatty acid synthase activity"/>
    <property type="evidence" value="ECO:0007669"/>
    <property type="project" value="TreeGrafter"/>
</dbReference>
<evidence type="ECO:0000313" key="5">
    <source>
        <dbReference type="EMBL" id="KJE19269.1"/>
    </source>
</evidence>
<dbReference type="InterPro" id="IPR042104">
    <property type="entry name" value="PKS_dehydratase_sf"/>
</dbReference>
<feature type="region of interest" description="N-terminal hotdog fold" evidence="2">
    <location>
        <begin position="75"/>
        <end position="205"/>
    </location>
</feature>
<keyword evidence="6" id="KW-1185">Reference proteome</keyword>
<feature type="active site" description="Proton donor; for dehydratase activity" evidence="2">
    <location>
        <position position="291"/>
    </location>
</feature>
<sequence length="351" mass="35842">TSPIATSPAAAPPTTASPATSNVSTGDGVSTATSDPAHLAAVLPTYPFQHQRYWLEDAPDAPGDLSGAGLRSAGHPLLGAIVRLATEDAVVLTGRLAAATQPWLTDHLVQGSVVVPGTAFVELALHAGDGLGADLLDELVVEAPLVLPDRGAVAIQVTVAAPDDTGRRPVTIHSRPQADPNGGTADDGDWTRHASGTLVSGDQSPVPADRDVTLQEAASADEWPPAEADAVDLTDGYAGLAASGLAYGPAFQGLRAAWRAGDDLYAEITLPDPQADQNGHAAFGVHPALLDAAFHAAALHRLPDTPAGHSRLPYAWNGVRLHATGATSLRVHLAVHGSDEISLHATDPTGA</sequence>
<dbReference type="Pfam" id="PF14765">
    <property type="entry name" value="PS-DH"/>
    <property type="match status" value="1"/>
</dbReference>
<reference evidence="6" key="1">
    <citation type="submission" date="2015-02" db="EMBL/GenBank/DDBJ databases">
        <title>Draft Genome of Frankia sp. CpI1-S.</title>
        <authorList>
            <person name="Oshone R.T."/>
            <person name="Ngom M."/>
            <person name="Ghodhbane-Gtari F."/>
            <person name="Gtari M."/>
            <person name="Morris K."/>
            <person name="Thomas K."/>
            <person name="Sen A."/>
            <person name="Tisa L.S."/>
        </authorList>
    </citation>
    <scope>NUCLEOTIDE SEQUENCE [LARGE SCALE GENOMIC DNA]</scope>
    <source>
        <strain evidence="6">CpI1-S</strain>
    </source>
</reference>
<protein>
    <submittedName>
        <fullName evidence="5">Polyketide synthase dehydratase</fullName>
    </submittedName>
</protein>
<dbReference type="InterPro" id="IPR050091">
    <property type="entry name" value="PKS_NRPS_Biosynth_Enz"/>
</dbReference>
<evidence type="ECO:0000313" key="6">
    <source>
        <dbReference type="Proteomes" id="UP000032545"/>
    </source>
</evidence>
<keyword evidence="1" id="KW-0808">Transferase</keyword>
<comment type="caution">
    <text evidence="5">The sequence shown here is derived from an EMBL/GenBank/DDBJ whole genome shotgun (WGS) entry which is preliminary data.</text>
</comment>
<dbReference type="PANTHER" id="PTHR43775:SF51">
    <property type="entry name" value="INACTIVE PHENOLPHTHIOCEROL SYNTHESIS POLYKETIDE SYNTHASE TYPE I PKS1-RELATED"/>
    <property type="match status" value="1"/>
</dbReference>
<dbReference type="InterPro" id="IPR049551">
    <property type="entry name" value="PKS_DH_C"/>
</dbReference>
<gene>
    <name evidence="5" type="ORF">FF36_06459</name>
</gene>
<organism evidence="5 6">
    <name type="scientific">Frankia torreyi</name>
    <dbReference type="NCBI Taxonomy" id="1856"/>
    <lineage>
        <taxon>Bacteria</taxon>
        <taxon>Bacillati</taxon>
        <taxon>Actinomycetota</taxon>
        <taxon>Actinomycetes</taxon>
        <taxon>Frankiales</taxon>
        <taxon>Frankiaceae</taxon>
        <taxon>Frankia</taxon>
    </lineage>
</organism>
<feature type="region of interest" description="C-terminal hotdog fold" evidence="2">
    <location>
        <begin position="228"/>
        <end position="351"/>
    </location>
</feature>
<evidence type="ECO:0000256" key="2">
    <source>
        <dbReference type="PROSITE-ProRule" id="PRU01363"/>
    </source>
</evidence>
<feature type="non-terminal residue" evidence="5">
    <location>
        <position position="351"/>
    </location>
</feature>
<feature type="non-terminal residue" evidence="5">
    <location>
        <position position="1"/>
    </location>
</feature>
<dbReference type="PROSITE" id="PS52019">
    <property type="entry name" value="PKS_MFAS_DH"/>
    <property type="match status" value="1"/>
</dbReference>
<feature type="region of interest" description="Disordered" evidence="3">
    <location>
        <begin position="164"/>
        <end position="208"/>
    </location>
</feature>
<dbReference type="Gene3D" id="3.10.129.110">
    <property type="entry name" value="Polyketide synthase dehydratase"/>
    <property type="match status" value="1"/>
</dbReference>
<feature type="active site" description="Proton acceptor; for dehydratase activity" evidence="2">
    <location>
        <position position="107"/>
    </location>
</feature>
<feature type="compositionally biased region" description="Polar residues" evidence="3">
    <location>
        <begin position="22"/>
        <end position="32"/>
    </location>
</feature>
<evidence type="ECO:0000256" key="3">
    <source>
        <dbReference type="SAM" id="MobiDB-lite"/>
    </source>
</evidence>
<feature type="domain" description="PKS/mFAS DH" evidence="4">
    <location>
        <begin position="75"/>
        <end position="351"/>
    </location>
</feature>
<dbReference type="EMBL" id="JYFN01000151">
    <property type="protein sequence ID" value="KJE19269.1"/>
    <property type="molecule type" value="Genomic_DNA"/>
</dbReference>
<dbReference type="InterPro" id="IPR049552">
    <property type="entry name" value="PKS_DH_N"/>
</dbReference>
<feature type="compositionally biased region" description="Low complexity" evidence="3">
    <location>
        <begin position="1"/>
        <end position="21"/>
    </location>
</feature>
<dbReference type="RefSeq" id="WP_044888819.1">
    <property type="nucleotide sequence ID" value="NZ_JYFN01000151.1"/>
</dbReference>